<protein>
    <submittedName>
        <fullName evidence="8">Ferredoxin</fullName>
    </submittedName>
</protein>
<proteinExistence type="predicted"/>
<evidence type="ECO:0000256" key="6">
    <source>
        <dbReference type="ARBA" id="ARBA00023014"/>
    </source>
</evidence>
<evidence type="ECO:0000256" key="1">
    <source>
        <dbReference type="ARBA" id="ARBA00022448"/>
    </source>
</evidence>
<dbReference type="InterPro" id="IPR017900">
    <property type="entry name" value="4Fe4S_Fe_S_CS"/>
</dbReference>
<dbReference type="SUPFAM" id="SSF46548">
    <property type="entry name" value="alpha-helical ferredoxin"/>
    <property type="match status" value="1"/>
</dbReference>
<accession>A0A846QMK4</accession>
<dbReference type="AlphaFoldDB" id="A0A846QMK4"/>
<dbReference type="GO" id="GO:0046872">
    <property type="term" value="F:metal ion binding"/>
    <property type="evidence" value="ECO:0007669"/>
    <property type="project" value="UniProtKB-KW"/>
</dbReference>
<reference evidence="8 9" key="1">
    <citation type="submission" date="2020-03" db="EMBL/GenBank/DDBJ databases">
        <title>Genomic Encyclopedia of Type Strains, Phase IV (KMG-IV): sequencing the most valuable type-strain genomes for metagenomic binning, comparative biology and taxonomic classification.</title>
        <authorList>
            <person name="Goeker M."/>
        </authorList>
    </citation>
    <scope>NUCLEOTIDE SEQUENCE [LARGE SCALE GENOMIC DNA]</scope>
    <source>
        <strain evidence="8 9">DSM 24233</strain>
    </source>
</reference>
<comment type="caution">
    <text evidence="8">The sequence shown here is derived from an EMBL/GenBank/DDBJ whole genome shotgun (WGS) entry which is preliminary data.</text>
</comment>
<dbReference type="Gene3D" id="1.10.1060.10">
    <property type="entry name" value="Alpha-helical ferredoxin"/>
    <property type="match status" value="1"/>
</dbReference>
<feature type="domain" description="4Fe-4S ferredoxin-type" evidence="7">
    <location>
        <begin position="17"/>
        <end position="48"/>
    </location>
</feature>
<gene>
    <name evidence="8" type="ORF">GGQ74_001332</name>
</gene>
<evidence type="ECO:0000313" key="9">
    <source>
        <dbReference type="Proteomes" id="UP000580856"/>
    </source>
</evidence>
<name>A0A846QMK4_9BACT</name>
<dbReference type="InterPro" id="IPR017896">
    <property type="entry name" value="4Fe4S_Fe-S-bd"/>
</dbReference>
<keyword evidence="2" id="KW-0004">4Fe-4S</keyword>
<keyword evidence="5" id="KW-0408">Iron</keyword>
<dbReference type="PROSITE" id="PS51379">
    <property type="entry name" value="4FE4S_FER_2"/>
    <property type="match status" value="1"/>
</dbReference>
<keyword evidence="9" id="KW-1185">Reference proteome</keyword>
<evidence type="ECO:0000256" key="3">
    <source>
        <dbReference type="ARBA" id="ARBA00022723"/>
    </source>
</evidence>
<keyword evidence="4" id="KW-0249">Electron transport</keyword>
<organism evidence="8 9">
    <name type="scientific">Desulfobaculum xiamenense</name>
    <dbReference type="NCBI Taxonomy" id="995050"/>
    <lineage>
        <taxon>Bacteria</taxon>
        <taxon>Pseudomonadati</taxon>
        <taxon>Thermodesulfobacteriota</taxon>
        <taxon>Desulfovibrionia</taxon>
        <taxon>Desulfovibrionales</taxon>
        <taxon>Desulfovibrionaceae</taxon>
        <taxon>Desulfobaculum</taxon>
    </lineage>
</organism>
<evidence type="ECO:0000256" key="5">
    <source>
        <dbReference type="ARBA" id="ARBA00023004"/>
    </source>
</evidence>
<dbReference type="EMBL" id="JAATJA010000001">
    <property type="protein sequence ID" value="NJB67692.1"/>
    <property type="molecule type" value="Genomic_DNA"/>
</dbReference>
<dbReference type="GO" id="GO:0051539">
    <property type="term" value="F:4 iron, 4 sulfur cluster binding"/>
    <property type="evidence" value="ECO:0007669"/>
    <property type="project" value="UniProtKB-KW"/>
</dbReference>
<evidence type="ECO:0000313" key="8">
    <source>
        <dbReference type="EMBL" id="NJB67692.1"/>
    </source>
</evidence>
<evidence type="ECO:0000259" key="7">
    <source>
        <dbReference type="PROSITE" id="PS51379"/>
    </source>
</evidence>
<sequence length="237" mass="26434">MNESQNSISLKDKVAELLPEGGHLNMCLTCGLCSAGCPASGLEGMDPRKFLRMASLGLDEEVTSTAWVWMCTMCQRCMSVCPMQIDIPQLVYHARAAWPVDKRPKGIVRSCQMALSTPTMSAMGTTPEDFRFVVEDVLEEVRESQPGQEKLEAPINRKGAYFFVNQNSREPVTEPEEMVPLWKILNLVGADWTYSDTGWAAENYCMFAANDAAWEQNVRTKVDAVHGLGCKVWLNTE</sequence>
<evidence type="ECO:0000256" key="4">
    <source>
        <dbReference type="ARBA" id="ARBA00022982"/>
    </source>
</evidence>
<dbReference type="InterPro" id="IPR009051">
    <property type="entry name" value="Helical_ferredxn"/>
</dbReference>
<keyword evidence="3" id="KW-0479">Metal-binding</keyword>
<evidence type="ECO:0000256" key="2">
    <source>
        <dbReference type="ARBA" id="ARBA00022485"/>
    </source>
</evidence>
<dbReference type="PANTHER" id="PTHR43551">
    <property type="entry name" value="FUMARATE REDUCTASE IRON-SULFUR SUBUNIT"/>
    <property type="match status" value="1"/>
</dbReference>
<dbReference type="Proteomes" id="UP000580856">
    <property type="component" value="Unassembled WGS sequence"/>
</dbReference>
<keyword evidence="1" id="KW-0813">Transport</keyword>
<keyword evidence="6" id="KW-0411">Iron-sulfur</keyword>
<dbReference type="PROSITE" id="PS00198">
    <property type="entry name" value="4FE4S_FER_1"/>
    <property type="match status" value="1"/>
</dbReference>
<dbReference type="Pfam" id="PF13183">
    <property type="entry name" value="Fer4_8"/>
    <property type="match status" value="1"/>
</dbReference>
<dbReference type="PANTHER" id="PTHR43551:SF1">
    <property type="entry name" value="HETERODISULFIDE REDUCTASE"/>
    <property type="match status" value="1"/>
</dbReference>